<gene>
    <name evidence="2" type="ORF">ACFHYQ_15410</name>
</gene>
<comment type="caution">
    <text evidence="2">The sequence shown here is derived from an EMBL/GenBank/DDBJ whole genome shotgun (WGS) entry which is preliminary data.</text>
</comment>
<dbReference type="EMBL" id="JBHMQT010000033">
    <property type="protein sequence ID" value="MFC0863690.1"/>
    <property type="molecule type" value="Genomic_DNA"/>
</dbReference>
<organism evidence="2 3">
    <name type="scientific">Sphaerimonospora cavernae</name>
    <dbReference type="NCBI Taxonomy" id="1740611"/>
    <lineage>
        <taxon>Bacteria</taxon>
        <taxon>Bacillati</taxon>
        <taxon>Actinomycetota</taxon>
        <taxon>Actinomycetes</taxon>
        <taxon>Streptosporangiales</taxon>
        <taxon>Streptosporangiaceae</taxon>
        <taxon>Sphaerimonospora</taxon>
    </lineage>
</organism>
<dbReference type="RefSeq" id="WP_394301830.1">
    <property type="nucleotide sequence ID" value="NZ_JBHMQT010000033.1"/>
</dbReference>
<evidence type="ECO:0000313" key="2">
    <source>
        <dbReference type="EMBL" id="MFC0863690.1"/>
    </source>
</evidence>
<protein>
    <submittedName>
        <fullName evidence="2">Uncharacterized protein</fullName>
    </submittedName>
</protein>
<accession>A0ABV6U5E5</accession>
<feature type="region of interest" description="Disordered" evidence="1">
    <location>
        <begin position="134"/>
        <end position="172"/>
    </location>
</feature>
<feature type="compositionally biased region" description="Basic and acidic residues" evidence="1">
    <location>
        <begin position="134"/>
        <end position="146"/>
    </location>
</feature>
<evidence type="ECO:0000256" key="1">
    <source>
        <dbReference type="SAM" id="MobiDB-lite"/>
    </source>
</evidence>
<evidence type="ECO:0000313" key="3">
    <source>
        <dbReference type="Proteomes" id="UP001589870"/>
    </source>
</evidence>
<dbReference type="Proteomes" id="UP001589870">
    <property type="component" value="Unassembled WGS sequence"/>
</dbReference>
<name>A0ABV6U5E5_9ACTN</name>
<sequence>MSGTAAVVVLSPAGQVAERLRAELKRWGIAADVNEGEGLALVSVWVDLVIWCEPETNGWRYRWWTGRVSAQTGRRVYTGCRAEAVTTAAHRVAERFTELRHSHPLSPFVTEFCVVYSIPYRLDRGELISSSHMEAAKNDRTEEDPAGRGGVGGVVGRVPTAHGGGLRPRFDR</sequence>
<proteinExistence type="predicted"/>
<reference evidence="2 3" key="1">
    <citation type="submission" date="2024-09" db="EMBL/GenBank/DDBJ databases">
        <authorList>
            <person name="Sun Q."/>
            <person name="Mori K."/>
        </authorList>
    </citation>
    <scope>NUCLEOTIDE SEQUENCE [LARGE SCALE GENOMIC DNA]</scope>
    <source>
        <strain evidence="2 3">TBRC 1851</strain>
    </source>
</reference>
<keyword evidence="3" id="KW-1185">Reference proteome</keyword>